<dbReference type="Proteomes" id="UP000316270">
    <property type="component" value="Chromosome 9"/>
</dbReference>
<evidence type="ECO:0000256" key="1">
    <source>
        <dbReference type="SAM" id="MobiDB-lite"/>
    </source>
</evidence>
<accession>A0A517LCM1</accession>
<proteinExistence type="predicted"/>
<feature type="region of interest" description="Disordered" evidence="1">
    <location>
        <begin position="1"/>
        <end position="46"/>
    </location>
</feature>
<gene>
    <name evidence="2" type="ORF">FKW77_007669</name>
</gene>
<feature type="compositionally biased region" description="Polar residues" evidence="1">
    <location>
        <begin position="1"/>
        <end position="17"/>
    </location>
</feature>
<evidence type="ECO:0000313" key="2">
    <source>
        <dbReference type="EMBL" id="QDS73391.1"/>
    </source>
</evidence>
<keyword evidence="3" id="KW-1185">Reference proteome</keyword>
<reference evidence="2 3" key="1">
    <citation type="submission" date="2019-07" db="EMBL/GenBank/DDBJ databases">
        <title>Finished genome of Venturia effusa.</title>
        <authorList>
            <person name="Young C.A."/>
            <person name="Cox M.P."/>
            <person name="Ganley A.R.D."/>
            <person name="David W.J."/>
        </authorList>
    </citation>
    <scope>NUCLEOTIDE SEQUENCE [LARGE SCALE GENOMIC DNA]</scope>
    <source>
        <strain evidence="3">albino</strain>
    </source>
</reference>
<evidence type="ECO:0000313" key="3">
    <source>
        <dbReference type="Proteomes" id="UP000316270"/>
    </source>
</evidence>
<dbReference type="OrthoDB" id="27483at2759"/>
<organism evidence="2 3">
    <name type="scientific">Venturia effusa</name>
    <dbReference type="NCBI Taxonomy" id="50376"/>
    <lineage>
        <taxon>Eukaryota</taxon>
        <taxon>Fungi</taxon>
        <taxon>Dikarya</taxon>
        <taxon>Ascomycota</taxon>
        <taxon>Pezizomycotina</taxon>
        <taxon>Dothideomycetes</taxon>
        <taxon>Pleosporomycetidae</taxon>
        <taxon>Venturiales</taxon>
        <taxon>Venturiaceae</taxon>
        <taxon>Venturia</taxon>
    </lineage>
</organism>
<dbReference type="EMBL" id="CP042193">
    <property type="protein sequence ID" value="QDS73391.1"/>
    <property type="molecule type" value="Genomic_DNA"/>
</dbReference>
<sequence>MASPTSSQSDECSSTPPSDHGSDDESCSDPGSEDVLPGSSLSTASGVHTLPQYEYGNAPALKENQENSNHGFKATLYETLQDLGQPTVVHSQERLSSFTDPGLHIESLGLVSLPLYEHSISQITAMHNRPKSETVTSENNGSQTIWELDCSDSQFRNPDWRPHLQQIADNAGERMEVIGPVQAECYKLALIGSGASGEALARLADSQSSEAFGTLALCFPTEHEGGHIVLQTNNDT</sequence>
<protein>
    <submittedName>
        <fullName evidence="2">Uncharacterized protein</fullName>
    </submittedName>
</protein>
<dbReference type="AlphaFoldDB" id="A0A517LCM1"/>
<name>A0A517LCM1_9PEZI</name>